<name>A0ABP4K356_9MICO</name>
<dbReference type="EMBL" id="BAAAJX010000005">
    <property type="protein sequence ID" value="GAA1493256.1"/>
    <property type="molecule type" value="Genomic_DNA"/>
</dbReference>
<gene>
    <name evidence="1" type="ORF">GCM10009627_16020</name>
</gene>
<comment type="caution">
    <text evidence="1">The sequence shown here is derived from an EMBL/GenBank/DDBJ whole genome shotgun (WGS) entry which is preliminary data.</text>
</comment>
<reference evidence="2" key="1">
    <citation type="journal article" date="2019" name="Int. J. Syst. Evol. Microbiol.">
        <title>The Global Catalogue of Microorganisms (GCM) 10K type strain sequencing project: providing services to taxonomists for standard genome sequencing and annotation.</title>
        <authorList>
            <consortium name="The Broad Institute Genomics Platform"/>
            <consortium name="The Broad Institute Genome Sequencing Center for Infectious Disease"/>
            <person name="Wu L."/>
            <person name="Ma J."/>
        </authorList>
    </citation>
    <scope>NUCLEOTIDE SEQUENCE [LARGE SCALE GENOMIC DNA]</scope>
    <source>
        <strain evidence="2">JCM 12140</strain>
    </source>
</reference>
<accession>A0ABP4K356</accession>
<organism evidence="1 2">
    <name type="scientific">Curtobacterium herbarum</name>
    <dbReference type="NCBI Taxonomy" id="150122"/>
    <lineage>
        <taxon>Bacteria</taxon>
        <taxon>Bacillati</taxon>
        <taxon>Actinomycetota</taxon>
        <taxon>Actinomycetes</taxon>
        <taxon>Micrococcales</taxon>
        <taxon>Microbacteriaceae</taxon>
        <taxon>Curtobacterium</taxon>
    </lineage>
</organism>
<dbReference type="RefSeq" id="WP_204610417.1">
    <property type="nucleotide sequence ID" value="NZ_BAAAJX010000005.1"/>
</dbReference>
<evidence type="ECO:0008006" key="3">
    <source>
        <dbReference type="Google" id="ProtNLM"/>
    </source>
</evidence>
<evidence type="ECO:0000313" key="1">
    <source>
        <dbReference type="EMBL" id="GAA1493256.1"/>
    </source>
</evidence>
<protein>
    <recommendedName>
        <fullName evidence="3">YtxH domain-containing protein</fullName>
    </recommendedName>
</protein>
<evidence type="ECO:0000313" key="2">
    <source>
        <dbReference type="Proteomes" id="UP001501742"/>
    </source>
</evidence>
<proteinExistence type="predicted"/>
<sequence>MRGKLLFITGAALGYVLGSRAGRARYEQIKSVSGKVWNSNGVQKSVHDVEGFVQDRTPDVADFIGEQTKKVVRKVSSKASSNKGSQIS</sequence>
<keyword evidence="2" id="KW-1185">Reference proteome</keyword>
<dbReference type="Proteomes" id="UP001501742">
    <property type="component" value="Unassembled WGS sequence"/>
</dbReference>